<dbReference type="PANTHER" id="PTHR31744">
    <property type="entry name" value="PROTEIN CUP-SHAPED COTYLEDON 2-RELATED"/>
    <property type="match status" value="1"/>
</dbReference>
<reference evidence="6 7" key="1">
    <citation type="submission" date="2024-08" db="EMBL/GenBank/DDBJ databases">
        <title>Insights into the chromosomal genome structure of Flemingia macrophylla.</title>
        <authorList>
            <person name="Ding Y."/>
            <person name="Zhao Y."/>
            <person name="Bi W."/>
            <person name="Wu M."/>
            <person name="Zhao G."/>
            <person name="Gong Y."/>
            <person name="Li W."/>
            <person name="Zhang P."/>
        </authorList>
    </citation>
    <scope>NUCLEOTIDE SEQUENCE [LARGE SCALE GENOMIC DNA]</scope>
    <source>
        <strain evidence="6">DYQJB</strain>
        <tissue evidence="6">Leaf</tissue>
    </source>
</reference>
<protein>
    <recommendedName>
        <fullName evidence="5">NAC domain-containing protein</fullName>
    </recommendedName>
</protein>
<evidence type="ECO:0000256" key="3">
    <source>
        <dbReference type="ARBA" id="ARBA00023163"/>
    </source>
</evidence>
<evidence type="ECO:0000259" key="5">
    <source>
        <dbReference type="PROSITE" id="PS51005"/>
    </source>
</evidence>
<sequence length="138" mass="15990">MARIGPGFRFHPTGEELVVFYLKRKITRNLSRHDHIAVVDVYKLEPWDLPSMSKLKTKDLEWYFFSVLYHNLVGILPNRVIQPIAKHSKDPVECLERDRIPSQICNGHNNPSQILMIREGYYPSQIVMDIGSIGLIFA</sequence>
<dbReference type="InterPro" id="IPR003441">
    <property type="entry name" value="NAC-dom"/>
</dbReference>
<dbReference type="GO" id="GO:0003677">
    <property type="term" value="F:DNA binding"/>
    <property type="evidence" value="ECO:0007669"/>
    <property type="project" value="UniProtKB-KW"/>
</dbReference>
<keyword evidence="3" id="KW-0804">Transcription</keyword>
<accession>A0ABD1NBU7</accession>
<evidence type="ECO:0000256" key="1">
    <source>
        <dbReference type="ARBA" id="ARBA00023015"/>
    </source>
</evidence>
<dbReference type="Pfam" id="PF02365">
    <property type="entry name" value="NAM"/>
    <property type="match status" value="1"/>
</dbReference>
<keyword evidence="1" id="KW-0805">Transcription regulation</keyword>
<comment type="caution">
    <text evidence="6">The sequence shown here is derived from an EMBL/GenBank/DDBJ whole genome shotgun (WGS) entry which is preliminary data.</text>
</comment>
<dbReference type="EMBL" id="JBGMDY010000002">
    <property type="protein sequence ID" value="KAL2344600.1"/>
    <property type="molecule type" value="Genomic_DNA"/>
</dbReference>
<proteinExistence type="predicted"/>
<dbReference type="InterPro" id="IPR036093">
    <property type="entry name" value="NAC_dom_sf"/>
</dbReference>
<keyword evidence="2" id="KW-0238">DNA-binding</keyword>
<evidence type="ECO:0000256" key="4">
    <source>
        <dbReference type="ARBA" id="ARBA00023242"/>
    </source>
</evidence>
<gene>
    <name evidence="6" type="ORF">Fmac_005885</name>
</gene>
<evidence type="ECO:0000313" key="6">
    <source>
        <dbReference type="EMBL" id="KAL2344600.1"/>
    </source>
</evidence>
<dbReference type="PROSITE" id="PS51005">
    <property type="entry name" value="NAC"/>
    <property type="match status" value="1"/>
</dbReference>
<evidence type="ECO:0000256" key="2">
    <source>
        <dbReference type="ARBA" id="ARBA00023125"/>
    </source>
</evidence>
<dbReference type="Gene3D" id="2.170.150.80">
    <property type="entry name" value="NAC domain"/>
    <property type="match status" value="1"/>
</dbReference>
<evidence type="ECO:0000313" key="7">
    <source>
        <dbReference type="Proteomes" id="UP001603857"/>
    </source>
</evidence>
<name>A0ABD1NBU7_9FABA</name>
<dbReference type="SUPFAM" id="SSF101941">
    <property type="entry name" value="NAC domain"/>
    <property type="match status" value="1"/>
</dbReference>
<organism evidence="6 7">
    <name type="scientific">Flemingia macrophylla</name>
    <dbReference type="NCBI Taxonomy" id="520843"/>
    <lineage>
        <taxon>Eukaryota</taxon>
        <taxon>Viridiplantae</taxon>
        <taxon>Streptophyta</taxon>
        <taxon>Embryophyta</taxon>
        <taxon>Tracheophyta</taxon>
        <taxon>Spermatophyta</taxon>
        <taxon>Magnoliopsida</taxon>
        <taxon>eudicotyledons</taxon>
        <taxon>Gunneridae</taxon>
        <taxon>Pentapetalae</taxon>
        <taxon>rosids</taxon>
        <taxon>fabids</taxon>
        <taxon>Fabales</taxon>
        <taxon>Fabaceae</taxon>
        <taxon>Papilionoideae</taxon>
        <taxon>50 kb inversion clade</taxon>
        <taxon>NPAAA clade</taxon>
        <taxon>indigoferoid/millettioid clade</taxon>
        <taxon>Phaseoleae</taxon>
        <taxon>Flemingia</taxon>
    </lineage>
</organism>
<dbReference type="AlphaFoldDB" id="A0ABD1NBU7"/>
<dbReference type="Proteomes" id="UP001603857">
    <property type="component" value="Unassembled WGS sequence"/>
</dbReference>
<keyword evidence="7" id="KW-1185">Reference proteome</keyword>
<keyword evidence="4" id="KW-0539">Nucleus</keyword>
<dbReference type="PANTHER" id="PTHR31744:SF210">
    <property type="entry name" value="NAC DOMAIN-CONTAINING PROTEIN 86-LIKE"/>
    <property type="match status" value="1"/>
</dbReference>
<feature type="domain" description="NAC" evidence="5">
    <location>
        <begin position="4"/>
        <end position="138"/>
    </location>
</feature>